<comment type="function">
    <text evidence="2">May mediate accelerated ATP-independent bidirectional transbilayer migration of phospholipids upon binding calcium ions that results in a loss of phospholipid asymmetry in the plasma membrane.</text>
</comment>
<accession>A0A4C1SBX9</accession>
<comment type="caution">
    <text evidence="3">The sequence shown here is derived from an EMBL/GenBank/DDBJ whole genome shotgun (WGS) entry which is preliminary data.</text>
</comment>
<dbReference type="InterPro" id="IPR005552">
    <property type="entry name" value="Scramblase"/>
</dbReference>
<evidence type="ECO:0000313" key="3">
    <source>
        <dbReference type="EMBL" id="GBO99355.1"/>
    </source>
</evidence>
<evidence type="ECO:0000313" key="4">
    <source>
        <dbReference type="Proteomes" id="UP000299102"/>
    </source>
</evidence>
<sequence length="118" mass="12774">MRVWSPGGGGGAGGAGGGEYVGRVQQQWAWMVPLFLVRDAADDVLFVLEGPAALCAGASLKRAQFKILSADSLREEGQIEHRWSRELINHTTTLQLPRRAVQPRHKALLLAAAFLLVS</sequence>
<comment type="similarity">
    <text evidence="1 2">Belongs to the phospholipid scramblase family.</text>
</comment>
<dbReference type="GO" id="GO:0017128">
    <property type="term" value="F:phospholipid scramblase activity"/>
    <property type="evidence" value="ECO:0007669"/>
    <property type="project" value="InterPro"/>
</dbReference>
<proteinExistence type="inferred from homology"/>
<name>A0A4C1SBX9_EUMVA</name>
<dbReference type="AlphaFoldDB" id="A0A4C1SBX9"/>
<keyword evidence="4" id="KW-1185">Reference proteome</keyword>
<evidence type="ECO:0000256" key="2">
    <source>
        <dbReference type="RuleBase" id="RU363116"/>
    </source>
</evidence>
<reference evidence="3 4" key="1">
    <citation type="journal article" date="2019" name="Commun. Biol.">
        <title>The bagworm genome reveals a unique fibroin gene that provides high tensile strength.</title>
        <authorList>
            <person name="Kono N."/>
            <person name="Nakamura H."/>
            <person name="Ohtoshi R."/>
            <person name="Tomita M."/>
            <person name="Numata K."/>
            <person name="Arakawa K."/>
        </authorList>
    </citation>
    <scope>NUCLEOTIDE SEQUENCE [LARGE SCALE GENOMIC DNA]</scope>
</reference>
<gene>
    <name evidence="3" type="ORF">EVAR_588_1</name>
</gene>
<dbReference type="Proteomes" id="UP000299102">
    <property type="component" value="Unassembled WGS sequence"/>
</dbReference>
<organism evidence="3 4">
    <name type="scientific">Eumeta variegata</name>
    <name type="common">Bagworm moth</name>
    <name type="synonym">Eumeta japonica</name>
    <dbReference type="NCBI Taxonomy" id="151549"/>
    <lineage>
        <taxon>Eukaryota</taxon>
        <taxon>Metazoa</taxon>
        <taxon>Ecdysozoa</taxon>
        <taxon>Arthropoda</taxon>
        <taxon>Hexapoda</taxon>
        <taxon>Insecta</taxon>
        <taxon>Pterygota</taxon>
        <taxon>Neoptera</taxon>
        <taxon>Endopterygota</taxon>
        <taxon>Lepidoptera</taxon>
        <taxon>Glossata</taxon>
        <taxon>Ditrysia</taxon>
        <taxon>Tineoidea</taxon>
        <taxon>Psychidae</taxon>
        <taxon>Oiketicinae</taxon>
        <taxon>Eumeta</taxon>
    </lineage>
</organism>
<dbReference type="EMBL" id="BGZK01000002">
    <property type="protein sequence ID" value="GBO99355.1"/>
    <property type="molecule type" value="Genomic_DNA"/>
</dbReference>
<dbReference type="Pfam" id="PF03803">
    <property type="entry name" value="Scramblase"/>
    <property type="match status" value="1"/>
</dbReference>
<evidence type="ECO:0000256" key="1">
    <source>
        <dbReference type="ARBA" id="ARBA00005350"/>
    </source>
</evidence>
<comment type="cofactor">
    <cofactor evidence="2">
        <name>Ca(2+)</name>
        <dbReference type="ChEBI" id="CHEBI:29108"/>
    </cofactor>
</comment>
<protein>
    <recommendedName>
        <fullName evidence="2">Phospholipid scramblase</fullName>
    </recommendedName>
</protein>
<dbReference type="OrthoDB" id="444338at2759"/>
<keyword evidence="2" id="KW-0449">Lipoprotein</keyword>
<keyword evidence="2" id="KW-0106">Calcium</keyword>
<keyword evidence="2" id="KW-0564">Palmitate</keyword>